<feature type="chain" id="PRO_5013244168" evidence="2">
    <location>
        <begin position="20"/>
        <end position="77"/>
    </location>
</feature>
<comment type="caution">
    <text evidence="3">The sequence shown here is derived from an EMBL/GenBank/DDBJ whole genome shotgun (WGS) entry which is preliminary data.</text>
</comment>
<dbReference type="OrthoDB" id="381704at2759"/>
<dbReference type="InterPro" id="IPR056355">
    <property type="entry name" value="Microp_apicomplexa_16"/>
</dbReference>
<dbReference type="VEuPathDB" id="PlasmoDB:PGAL8A_00141700"/>
<evidence type="ECO:0000256" key="2">
    <source>
        <dbReference type="SAM" id="SignalP"/>
    </source>
</evidence>
<proteinExistence type="predicted"/>
<reference evidence="3" key="1">
    <citation type="submission" date="2015-04" db="EMBL/GenBank/DDBJ databases">
        <authorList>
            <consortium name="Pathogen Informatics"/>
        </authorList>
    </citation>
    <scope>NUCLEOTIDE SEQUENCE [LARGE SCALE GENOMIC DNA]</scope>
    <source>
        <strain evidence="3">8A</strain>
    </source>
</reference>
<keyword evidence="1" id="KW-0472">Membrane</keyword>
<keyword evidence="1" id="KW-1133">Transmembrane helix</keyword>
<dbReference type="AlphaFoldDB" id="A0A1J1GR14"/>
<accession>A0A1J1GR14</accession>
<dbReference type="RefSeq" id="XP_028526533.1">
    <property type="nucleotide sequence ID" value="XM_028674953.1"/>
</dbReference>
<name>A0A1J1GR14_PLAGA</name>
<evidence type="ECO:0000313" key="3">
    <source>
        <dbReference type="EMBL" id="CRG93711.1"/>
    </source>
</evidence>
<dbReference type="Pfam" id="PF23529">
    <property type="entry name" value="Microp_apicomplexa_16"/>
    <property type="match status" value="1"/>
</dbReference>
<protein>
    <submittedName>
        <fullName evidence="3">Uncharacterized protein</fullName>
    </submittedName>
</protein>
<organism evidence="3 4">
    <name type="scientific">Plasmodium gallinaceum</name>
    <dbReference type="NCBI Taxonomy" id="5849"/>
    <lineage>
        <taxon>Eukaryota</taxon>
        <taxon>Sar</taxon>
        <taxon>Alveolata</taxon>
        <taxon>Apicomplexa</taxon>
        <taxon>Aconoidasida</taxon>
        <taxon>Haemosporida</taxon>
        <taxon>Plasmodiidae</taxon>
        <taxon>Plasmodium</taxon>
        <taxon>Plasmodium (Haemamoeba)</taxon>
    </lineage>
</organism>
<keyword evidence="2" id="KW-0732">Signal</keyword>
<dbReference type="GeneID" id="39729941"/>
<gene>
    <name evidence="3" type="ORF">PGAL8A_00141700</name>
</gene>
<dbReference type="EMBL" id="CVMV01000019">
    <property type="protein sequence ID" value="CRG93711.1"/>
    <property type="molecule type" value="Genomic_DNA"/>
</dbReference>
<dbReference type="OMA" id="QFHVTLW"/>
<dbReference type="Proteomes" id="UP000220797">
    <property type="component" value="Unassembled WGS sequence"/>
</dbReference>
<feature type="signal peptide" evidence="2">
    <location>
        <begin position="1"/>
        <end position="19"/>
    </location>
</feature>
<evidence type="ECO:0000313" key="4">
    <source>
        <dbReference type="Proteomes" id="UP000220797"/>
    </source>
</evidence>
<keyword evidence="4" id="KW-1185">Reference proteome</keyword>
<feature type="transmembrane region" description="Helical" evidence="1">
    <location>
        <begin position="35"/>
        <end position="56"/>
    </location>
</feature>
<sequence>MKLFFFFFNILVFLYRINAQLSEVYDENQKSTQFHFALWTVLVLISAFILGTYATFQIAYTKDSLLYSKINTSNNGK</sequence>
<evidence type="ECO:0000256" key="1">
    <source>
        <dbReference type="SAM" id="Phobius"/>
    </source>
</evidence>
<keyword evidence="1" id="KW-0812">Transmembrane</keyword>